<accession>U1WI35</accession>
<dbReference type="AlphaFoldDB" id="U1WI35"/>
<dbReference type="STRING" id="649747.HMPREF0083_03720"/>
<dbReference type="HOGENOM" id="CLU_3246450_0_0_9"/>
<dbReference type="EMBL" id="AWSJ01000222">
    <property type="protein sequence ID" value="ERI08239.1"/>
    <property type="molecule type" value="Genomic_DNA"/>
</dbReference>
<gene>
    <name evidence="1" type="ORF">HMPREF0083_03720</name>
</gene>
<reference evidence="1 2" key="1">
    <citation type="submission" date="2013-08" db="EMBL/GenBank/DDBJ databases">
        <authorList>
            <person name="Weinstock G."/>
            <person name="Sodergren E."/>
            <person name="Wylie T."/>
            <person name="Fulton L."/>
            <person name="Fulton R."/>
            <person name="Fronick C."/>
            <person name="O'Laughlin M."/>
            <person name="Godfrey J."/>
            <person name="Miner T."/>
            <person name="Herter B."/>
            <person name="Appelbaum E."/>
            <person name="Cordes M."/>
            <person name="Lek S."/>
            <person name="Wollam A."/>
            <person name="Pepin K.H."/>
            <person name="Palsikar V.B."/>
            <person name="Mitreva M."/>
            <person name="Wilson R.K."/>
        </authorList>
    </citation>
    <scope>NUCLEOTIDE SEQUENCE [LARGE SCALE GENOMIC DNA]</scope>
    <source>
        <strain evidence="1 2">ATCC 12856</strain>
    </source>
</reference>
<evidence type="ECO:0000313" key="1">
    <source>
        <dbReference type="EMBL" id="ERI08239.1"/>
    </source>
</evidence>
<proteinExistence type="predicted"/>
<comment type="caution">
    <text evidence="1">The sequence shown here is derived from an EMBL/GenBank/DDBJ whole genome shotgun (WGS) entry which is preliminary data.</text>
</comment>
<name>U1WI35_ANEAE</name>
<keyword evidence="2" id="KW-1185">Reference proteome</keyword>
<protein>
    <submittedName>
        <fullName evidence="1">Uncharacterized protein</fullName>
    </submittedName>
</protein>
<evidence type="ECO:0000313" key="2">
    <source>
        <dbReference type="Proteomes" id="UP000016511"/>
    </source>
</evidence>
<dbReference type="Proteomes" id="UP000016511">
    <property type="component" value="Unassembled WGS sequence"/>
</dbReference>
<organism evidence="1 2">
    <name type="scientific">Aneurinibacillus aneurinilyticus ATCC 12856</name>
    <dbReference type="NCBI Taxonomy" id="649747"/>
    <lineage>
        <taxon>Bacteria</taxon>
        <taxon>Bacillati</taxon>
        <taxon>Bacillota</taxon>
        <taxon>Bacilli</taxon>
        <taxon>Bacillales</taxon>
        <taxon>Paenibacillaceae</taxon>
        <taxon>Aneurinibacillus group</taxon>
        <taxon>Aneurinibacillus</taxon>
    </lineage>
</organism>
<sequence>MEWSSSFYRMTKKMSIQSFLKPRVREVNLFYGLTHGSDGCIL</sequence>